<accession>A0ACB7SC05</accession>
<keyword evidence="2" id="KW-1185">Reference proteome</keyword>
<proteinExistence type="predicted"/>
<protein>
    <submittedName>
        <fullName evidence="1">Uncharacterized protein</fullName>
    </submittedName>
</protein>
<organism evidence="1 2">
    <name type="scientific">Hyalomma asiaticum</name>
    <name type="common">Tick</name>
    <dbReference type="NCBI Taxonomy" id="266040"/>
    <lineage>
        <taxon>Eukaryota</taxon>
        <taxon>Metazoa</taxon>
        <taxon>Ecdysozoa</taxon>
        <taxon>Arthropoda</taxon>
        <taxon>Chelicerata</taxon>
        <taxon>Arachnida</taxon>
        <taxon>Acari</taxon>
        <taxon>Parasitiformes</taxon>
        <taxon>Ixodida</taxon>
        <taxon>Ixodoidea</taxon>
        <taxon>Ixodidae</taxon>
        <taxon>Hyalomminae</taxon>
        <taxon>Hyalomma</taxon>
    </lineage>
</organism>
<name>A0ACB7SC05_HYAAI</name>
<evidence type="ECO:0000313" key="2">
    <source>
        <dbReference type="Proteomes" id="UP000821845"/>
    </source>
</evidence>
<sequence>MQLLQFSGHPRRRALDPCDAAKRTPLLMQKMPYHVVDLLNRCTCPSQFPMIRVADGKYRIGDTKVLIFVRILRSHVMVRVGGGWDTLEHYPRQARPMQVQIRTSTSAKLTMTAGKGGSPTMQVTYNRPPAPSYPYGSTSPLMSHRGLPHNNSLTGDHDRDLTPSRISHCSDDSTSSSSGGCGVPADSSSETSEGEFAKTPGGSRKCSPRKIAKTGNVTPQPGEFASTNGSTGPWKMTPPERPDSAGGLPRSHDVVDSGAASADESYASSASPSASPAKTNGTTSSPRHSISGVGSRQTPPPLSAKSRIPHLAAPHRATSSENLTTNGSTSPTPQHHQQQQLTKQQQLTATNGRVRQSSTPPNPNARRRSVDAGTGHSAPFQVSQQRRKHDCRQGLPYARRSWPLFVEKSAPGPDYAEPGSKRSAVHSSPTKSQRPNVISPLLQELLREKDLDSDDKILKKMEFIVNHYRSRLDRGECGEANGSATLPKASHTAPTSPDSFCSPPCRRRGSKIPMATYYDRD</sequence>
<comment type="caution">
    <text evidence="1">The sequence shown here is derived from an EMBL/GenBank/DDBJ whole genome shotgun (WGS) entry which is preliminary data.</text>
</comment>
<reference evidence="1" key="1">
    <citation type="submission" date="2020-05" db="EMBL/GenBank/DDBJ databases">
        <title>Large-scale comparative analyses of tick genomes elucidate their genetic diversity and vector capacities.</title>
        <authorList>
            <person name="Jia N."/>
            <person name="Wang J."/>
            <person name="Shi W."/>
            <person name="Du L."/>
            <person name="Sun Y."/>
            <person name="Zhan W."/>
            <person name="Jiang J."/>
            <person name="Wang Q."/>
            <person name="Zhang B."/>
            <person name="Ji P."/>
            <person name="Sakyi L.B."/>
            <person name="Cui X."/>
            <person name="Yuan T."/>
            <person name="Jiang B."/>
            <person name="Yang W."/>
            <person name="Lam T.T.-Y."/>
            <person name="Chang Q."/>
            <person name="Ding S."/>
            <person name="Wang X."/>
            <person name="Zhu J."/>
            <person name="Ruan X."/>
            <person name="Zhao L."/>
            <person name="Wei J."/>
            <person name="Que T."/>
            <person name="Du C."/>
            <person name="Cheng J."/>
            <person name="Dai P."/>
            <person name="Han X."/>
            <person name="Huang E."/>
            <person name="Gao Y."/>
            <person name="Liu J."/>
            <person name="Shao H."/>
            <person name="Ye R."/>
            <person name="Li L."/>
            <person name="Wei W."/>
            <person name="Wang X."/>
            <person name="Wang C."/>
            <person name="Yang T."/>
            <person name="Huo Q."/>
            <person name="Li W."/>
            <person name="Guo W."/>
            <person name="Chen H."/>
            <person name="Zhou L."/>
            <person name="Ni X."/>
            <person name="Tian J."/>
            <person name="Zhou Y."/>
            <person name="Sheng Y."/>
            <person name="Liu T."/>
            <person name="Pan Y."/>
            <person name="Xia L."/>
            <person name="Li J."/>
            <person name="Zhao F."/>
            <person name="Cao W."/>
        </authorList>
    </citation>
    <scope>NUCLEOTIDE SEQUENCE</scope>
    <source>
        <strain evidence="1">Hyas-2018</strain>
    </source>
</reference>
<evidence type="ECO:0000313" key="1">
    <source>
        <dbReference type="EMBL" id="KAH6932687.1"/>
    </source>
</evidence>
<dbReference type="Proteomes" id="UP000821845">
    <property type="component" value="Chromosome 4"/>
</dbReference>
<gene>
    <name evidence="1" type="ORF">HPB50_008732</name>
</gene>
<dbReference type="EMBL" id="CM023484">
    <property type="protein sequence ID" value="KAH6932687.1"/>
    <property type="molecule type" value="Genomic_DNA"/>
</dbReference>